<evidence type="ECO:0000313" key="2">
    <source>
        <dbReference type="Proteomes" id="UP000799754"/>
    </source>
</evidence>
<organism evidence="1 2">
    <name type="scientific">Macroventuria anomochaeta</name>
    <dbReference type="NCBI Taxonomy" id="301207"/>
    <lineage>
        <taxon>Eukaryota</taxon>
        <taxon>Fungi</taxon>
        <taxon>Dikarya</taxon>
        <taxon>Ascomycota</taxon>
        <taxon>Pezizomycotina</taxon>
        <taxon>Dothideomycetes</taxon>
        <taxon>Pleosporomycetidae</taxon>
        <taxon>Pleosporales</taxon>
        <taxon>Pleosporineae</taxon>
        <taxon>Didymellaceae</taxon>
        <taxon>Macroventuria</taxon>
    </lineage>
</organism>
<reference evidence="1" key="1">
    <citation type="journal article" date="2020" name="Stud. Mycol.">
        <title>101 Dothideomycetes genomes: a test case for predicting lifestyles and emergence of pathogens.</title>
        <authorList>
            <person name="Haridas S."/>
            <person name="Albert R."/>
            <person name="Binder M."/>
            <person name="Bloem J."/>
            <person name="Labutti K."/>
            <person name="Salamov A."/>
            <person name="Andreopoulos B."/>
            <person name="Baker S."/>
            <person name="Barry K."/>
            <person name="Bills G."/>
            <person name="Bluhm B."/>
            <person name="Cannon C."/>
            <person name="Castanera R."/>
            <person name="Culley D."/>
            <person name="Daum C."/>
            <person name="Ezra D."/>
            <person name="Gonzalez J."/>
            <person name="Henrissat B."/>
            <person name="Kuo A."/>
            <person name="Liang C."/>
            <person name="Lipzen A."/>
            <person name="Lutzoni F."/>
            <person name="Magnuson J."/>
            <person name="Mondo S."/>
            <person name="Nolan M."/>
            <person name="Ohm R."/>
            <person name="Pangilinan J."/>
            <person name="Park H.-J."/>
            <person name="Ramirez L."/>
            <person name="Alfaro M."/>
            <person name="Sun H."/>
            <person name="Tritt A."/>
            <person name="Yoshinaga Y."/>
            <person name="Zwiers L.-H."/>
            <person name="Turgeon B."/>
            <person name="Goodwin S."/>
            <person name="Spatafora J."/>
            <person name="Crous P."/>
            <person name="Grigoriev I."/>
        </authorList>
    </citation>
    <scope>NUCLEOTIDE SEQUENCE</scope>
    <source>
        <strain evidence="1">CBS 525.71</strain>
    </source>
</reference>
<comment type="caution">
    <text evidence="1">The sequence shown here is derived from an EMBL/GenBank/DDBJ whole genome shotgun (WGS) entry which is preliminary data.</text>
</comment>
<keyword evidence="2" id="KW-1185">Reference proteome</keyword>
<dbReference type="EMBL" id="MU006733">
    <property type="protein sequence ID" value="KAF2623957.1"/>
    <property type="molecule type" value="Genomic_DNA"/>
</dbReference>
<dbReference type="Proteomes" id="UP000799754">
    <property type="component" value="Unassembled WGS sequence"/>
</dbReference>
<sequence>MRPTRLLDVTVTEEDGQPGLHLFETTPGRSYEYVCLSHRWDDEVDSHKTTTQNLVEVMKSINLANLPGNFRDAVAITRELGIQYLWIDSLCIVQEGDNGQDLGREIAKIGFMYQNAQLTIAAVSSPNSSLGYFMNDRWPNICLQMSQYSKRSCYSTV</sequence>
<protein>
    <submittedName>
        <fullName evidence="1">Uncharacterized protein</fullName>
    </submittedName>
</protein>
<name>A0ACB6RQG5_9PLEO</name>
<gene>
    <name evidence="1" type="ORF">BU25DRAFT_164981</name>
</gene>
<accession>A0ACB6RQG5</accession>
<evidence type="ECO:0000313" key="1">
    <source>
        <dbReference type="EMBL" id="KAF2623957.1"/>
    </source>
</evidence>
<proteinExistence type="predicted"/>